<dbReference type="CDD" id="cd06618">
    <property type="entry name" value="PKc_MKK7"/>
    <property type="match status" value="1"/>
</dbReference>
<evidence type="ECO:0000313" key="17">
    <source>
        <dbReference type="Proteomes" id="UP001151699"/>
    </source>
</evidence>
<evidence type="ECO:0000259" key="15">
    <source>
        <dbReference type="PROSITE" id="PS50011"/>
    </source>
</evidence>
<organism evidence="16 17">
    <name type="scientific">Pseudolycoriella hygida</name>
    <dbReference type="NCBI Taxonomy" id="35572"/>
    <lineage>
        <taxon>Eukaryota</taxon>
        <taxon>Metazoa</taxon>
        <taxon>Ecdysozoa</taxon>
        <taxon>Arthropoda</taxon>
        <taxon>Hexapoda</taxon>
        <taxon>Insecta</taxon>
        <taxon>Pterygota</taxon>
        <taxon>Neoptera</taxon>
        <taxon>Endopterygota</taxon>
        <taxon>Diptera</taxon>
        <taxon>Nematocera</taxon>
        <taxon>Sciaroidea</taxon>
        <taxon>Sciaridae</taxon>
        <taxon>Pseudolycoriella</taxon>
    </lineage>
</organism>
<dbReference type="PANTHER" id="PTHR47238:SF2">
    <property type="entry name" value="DUAL SPECIFICITY MITOGEN-ACTIVATED PROTEIN KINASE KINASE HEMIPTEROUS"/>
    <property type="match status" value="1"/>
</dbReference>
<dbReference type="PANTHER" id="PTHR47238">
    <property type="entry name" value="MITOGEN-ACTIVATED PROTEIN KINASE KINASE 5"/>
    <property type="match status" value="1"/>
</dbReference>
<dbReference type="GO" id="GO:0030707">
    <property type="term" value="P:follicle cell of egg chamber development"/>
    <property type="evidence" value="ECO:0007669"/>
    <property type="project" value="UniProtKB-ARBA"/>
</dbReference>
<dbReference type="InterPro" id="IPR000719">
    <property type="entry name" value="Prot_kinase_dom"/>
</dbReference>
<dbReference type="OrthoDB" id="10252354at2759"/>
<evidence type="ECO:0000256" key="11">
    <source>
        <dbReference type="ARBA" id="ARBA00049299"/>
    </source>
</evidence>
<dbReference type="GO" id="GO:0016477">
    <property type="term" value="P:cell migration"/>
    <property type="evidence" value="ECO:0007669"/>
    <property type="project" value="UniProtKB-ARBA"/>
</dbReference>
<keyword evidence="3" id="KW-0808">Transferase</keyword>
<evidence type="ECO:0000256" key="6">
    <source>
        <dbReference type="ARBA" id="ARBA00022840"/>
    </source>
</evidence>
<keyword evidence="1" id="KW-0723">Serine/threonine-protein kinase</keyword>
<dbReference type="GO" id="GO:0043068">
    <property type="term" value="P:positive regulation of programmed cell death"/>
    <property type="evidence" value="ECO:0007669"/>
    <property type="project" value="UniProtKB-ARBA"/>
</dbReference>
<comment type="catalytic activity">
    <reaction evidence="12">
        <text>L-tyrosyl-[protein] + ATP = O-phospho-L-tyrosyl-[protein] + ADP + H(+)</text>
        <dbReference type="Rhea" id="RHEA:10596"/>
        <dbReference type="Rhea" id="RHEA-COMP:10136"/>
        <dbReference type="Rhea" id="RHEA-COMP:20101"/>
        <dbReference type="ChEBI" id="CHEBI:15378"/>
        <dbReference type="ChEBI" id="CHEBI:30616"/>
        <dbReference type="ChEBI" id="CHEBI:46858"/>
        <dbReference type="ChEBI" id="CHEBI:61978"/>
        <dbReference type="ChEBI" id="CHEBI:456216"/>
        <dbReference type="EC" id="2.7.12.2"/>
    </reaction>
</comment>
<dbReference type="PROSITE" id="PS00108">
    <property type="entry name" value="PROTEIN_KINASE_ST"/>
    <property type="match status" value="1"/>
</dbReference>
<feature type="compositionally biased region" description="Low complexity" evidence="14">
    <location>
        <begin position="403"/>
        <end position="426"/>
    </location>
</feature>
<feature type="compositionally biased region" description="Polar residues" evidence="14">
    <location>
        <begin position="453"/>
        <end position="465"/>
    </location>
</feature>
<comment type="catalytic activity">
    <reaction evidence="10">
        <text>L-seryl-[protein] + ATP = O-phospho-L-seryl-[protein] + ADP + H(+)</text>
        <dbReference type="Rhea" id="RHEA:17989"/>
        <dbReference type="Rhea" id="RHEA-COMP:9863"/>
        <dbReference type="Rhea" id="RHEA-COMP:11604"/>
        <dbReference type="ChEBI" id="CHEBI:15378"/>
        <dbReference type="ChEBI" id="CHEBI:29999"/>
        <dbReference type="ChEBI" id="CHEBI:30616"/>
        <dbReference type="ChEBI" id="CHEBI:83421"/>
        <dbReference type="ChEBI" id="CHEBI:456216"/>
        <dbReference type="EC" id="2.7.12.2"/>
    </reaction>
</comment>
<feature type="region of interest" description="Disordered" evidence="14">
    <location>
        <begin position="615"/>
        <end position="690"/>
    </location>
</feature>
<dbReference type="GO" id="GO:0005524">
    <property type="term" value="F:ATP binding"/>
    <property type="evidence" value="ECO:0007669"/>
    <property type="project" value="UniProtKB-UniRule"/>
</dbReference>
<feature type="compositionally biased region" description="Basic and acidic residues" evidence="14">
    <location>
        <begin position="783"/>
        <end position="798"/>
    </location>
</feature>
<evidence type="ECO:0000256" key="10">
    <source>
        <dbReference type="ARBA" id="ARBA00049014"/>
    </source>
</evidence>
<name>A0A9Q0MQT9_9DIPT</name>
<protein>
    <recommendedName>
        <fullName evidence="9">mitogen-activated protein kinase kinase</fullName>
        <ecNumber evidence="9">2.7.12.2</ecNumber>
    </recommendedName>
</protein>
<evidence type="ECO:0000256" key="5">
    <source>
        <dbReference type="ARBA" id="ARBA00022777"/>
    </source>
</evidence>
<dbReference type="InterPro" id="IPR008271">
    <property type="entry name" value="Ser/Thr_kinase_AS"/>
</dbReference>
<keyword evidence="17" id="KW-1185">Reference proteome</keyword>
<feature type="domain" description="Protein kinase" evidence="15">
    <location>
        <begin position="95"/>
        <end position="352"/>
    </location>
</feature>
<dbReference type="InterPro" id="IPR052468">
    <property type="entry name" value="Dual_spec_MAPK_kinase"/>
</dbReference>
<sequence>MEDISSRIQLLEEKLAKENETRDIVPQSFGQSIRPNNLGQITPIGGRRKQLNLPFAQPPANVIEPETENKLQYIKERNGLLIIDNVKYKTDIQDLEHLGELGNGTSGHVVKMRHKQTGRIIAVKQMRRTGNTEETKRIIMDIDVVLKSHGCEYIVECLGCFITEMDVWICMELMATCFDKLLKKSNQPVPEDILGKVTVATVKALSYLKNEHGVIHRDIKPSNLLIDERGNIKLCDFGISGRLVDSKAKTRSAGCAAYMAPERIDPKKPEYDIRADVWSLGITLVELATGSFPYKGCKTDFEVLTRVLEADPPSLPTDKDFSIEFQTFVKKCLAKNYKERPKYPELQEQPFLKKYEQMPVDVAGWFACVMESSGIRSNCRNSPLPDTTTRLKTTSQIPNYQYNNSNNGSSLVNKSHSPSILTSSPSSSPPIHKPQLYKNAGTKHQRSNHDSHQQQPNHSNQTKQPDMNGAKSPPPLPKKQFYVQRNGYMKDENDIINEMNQMYMKSPFAQRRCQPSDGEYGSSPNTKMDAIYNNIAHNRNQKYFPGSPYLQRKYSQPQDSFWNSQHPPDGVAGSKSATTSPYARKRFQTTIPIAEQTQCTRPLGNTSPIVLQRFYHQQSQHRDKSERDRPTIDNTNPFLSHIPKYQFETLSSSPSSSNECQSPNISHTPPSYSSNIPTYQPQTNQNSQKNPFVYINSNHRKISSSPQNVYSELGGNNSGYGNQDVYSNNLYGRTMSKIDGKSTAVNGKNDSVTKEDQGWFNSIAGVVKRRFASYVKLNLTSGDKKQEKDANSSSDKRSSQNPASYGTAGSQLPVSPMIYPQSPHILNSDRRHHRSPDPPPRFNRGQSPLVLRRNLLEYGQSSSGSPLLPRRLTSSSPPLPPRRSSESVPGSPQHFRTKIHYTPEPQRRMYRSIDQ</sequence>
<dbReference type="GO" id="GO:0004708">
    <property type="term" value="F:MAP kinase kinase activity"/>
    <property type="evidence" value="ECO:0007669"/>
    <property type="project" value="UniProtKB-EC"/>
</dbReference>
<evidence type="ECO:0000256" key="4">
    <source>
        <dbReference type="ARBA" id="ARBA00022741"/>
    </source>
</evidence>
<dbReference type="EMBL" id="WJQU01000004">
    <property type="protein sequence ID" value="KAJ6636226.1"/>
    <property type="molecule type" value="Genomic_DNA"/>
</dbReference>
<feature type="region of interest" description="Disordered" evidence="14">
    <location>
        <begin position="860"/>
        <end position="915"/>
    </location>
</feature>
<dbReference type="PROSITE" id="PS50011">
    <property type="entry name" value="PROTEIN_KINASE_DOM"/>
    <property type="match status" value="1"/>
</dbReference>
<evidence type="ECO:0000256" key="2">
    <source>
        <dbReference type="ARBA" id="ARBA00022553"/>
    </source>
</evidence>
<evidence type="ECO:0000256" key="9">
    <source>
        <dbReference type="ARBA" id="ARBA00038999"/>
    </source>
</evidence>
<feature type="compositionally biased region" description="Polar residues" evidence="14">
    <location>
        <begin position="377"/>
        <end position="402"/>
    </location>
</feature>
<keyword evidence="4 13" id="KW-0547">Nucleotide-binding</keyword>
<feature type="compositionally biased region" description="Polar residues" evidence="14">
    <location>
        <begin position="658"/>
        <end position="690"/>
    </location>
</feature>
<dbReference type="GO" id="GO:0010508">
    <property type="term" value="P:positive regulation of autophagy"/>
    <property type="evidence" value="ECO:0007669"/>
    <property type="project" value="UniProtKB-ARBA"/>
</dbReference>
<dbReference type="FunFam" id="1.10.510.10:FF:000432">
    <property type="entry name" value="mitogen-activated protein kinase kinase 3"/>
    <property type="match status" value="1"/>
</dbReference>
<dbReference type="PROSITE" id="PS00107">
    <property type="entry name" value="PROTEIN_KINASE_ATP"/>
    <property type="match status" value="1"/>
</dbReference>
<dbReference type="Gene3D" id="3.30.200.20">
    <property type="entry name" value="Phosphorylase Kinase, domain 1"/>
    <property type="match status" value="1"/>
</dbReference>
<feature type="compositionally biased region" description="Basic and acidic residues" evidence="14">
    <location>
        <begin position="905"/>
        <end position="915"/>
    </location>
</feature>
<dbReference type="AlphaFoldDB" id="A0A9Q0MQT9"/>
<dbReference type="GO" id="GO:0005829">
    <property type="term" value="C:cytosol"/>
    <property type="evidence" value="ECO:0007669"/>
    <property type="project" value="UniProtKB-ARBA"/>
</dbReference>
<feature type="compositionally biased region" description="Polar residues" evidence="14">
    <location>
        <begin position="799"/>
        <end position="813"/>
    </location>
</feature>
<keyword evidence="7" id="KW-0829">Tyrosine-protein kinase</keyword>
<evidence type="ECO:0000256" key="14">
    <source>
        <dbReference type="SAM" id="MobiDB-lite"/>
    </source>
</evidence>
<feature type="region of interest" description="Disordered" evidence="14">
    <location>
        <begin position="561"/>
        <end position="580"/>
    </location>
</feature>
<dbReference type="FunFam" id="3.30.200.20:FF:000040">
    <property type="entry name" value="Dual specificity mitogen-activated protein kinase kinase"/>
    <property type="match status" value="1"/>
</dbReference>
<keyword evidence="6 13" id="KW-0067">ATP-binding</keyword>
<feature type="compositionally biased region" description="Basic and acidic residues" evidence="14">
    <location>
        <begin position="620"/>
        <end position="631"/>
    </location>
</feature>
<evidence type="ECO:0000256" key="8">
    <source>
        <dbReference type="ARBA" id="ARBA00038035"/>
    </source>
</evidence>
<evidence type="ECO:0000256" key="3">
    <source>
        <dbReference type="ARBA" id="ARBA00022679"/>
    </source>
</evidence>
<dbReference type="Pfam" id="PF00069">
    <property type="entry name" value="Pkinase"/>
    <property type="match status" value="1"/>
</dbReference>
<dbReference type="InterPro" id="IPR017441">
    <property type="entry name" value="Protein_kinase_ATP_BS"/>
</dbReference>
<keyword evidence="5 16" id="KW-0418">Kinase</keyword>
<keyword evidence="2" id="KW-0597">Phosphoprotein</keyword>
<proteinExistence type="inferred from homology"/>
<evidence type="ECO:0000256" key="13">
    <source>
        <dbReference type="PROSITE-ProRule" id="PRU10141"/>
    </source>
</evidence>
<feature type="compositionally biased region" description="Low complexity" evidence="14">
    <location>
        <begin position="861"/>
        <end position="876"/>
    </location>
</feature>
<dbReference type="Proteomes" id="UP001151699">
    <property type="component" value="Chromosome C"/>
</dbReference>
<dbReference type="GO" id="GO:0006950">
    <property type="term" value="P:response to stress"/>
    <property type="evidence" value="ECO:0007669"/>
    <property type="project" value="UniProtKB-ARBA"/>
</dbReference>
<evidence type="ECO:0000256" key="7">
    <source>
        <dbReference type="ARBA" id="ARBA00023137"/>
    </source>
</evidence>
<dbReference type="Gene3D" id="1.10.510.10">
    <property type="entry name" value="Transferase(Phosphotransferase) domain 1"/>
    <property type="match status" value="1"/>
</dbReference>
<comment type="similarity">
    <text evidence="8">Belongs to the protein kinase superfamily. STE Ser/Thr protein kinase family. MAP kinase kinase subfamily.</text>
</comment>
<dbReference type="GO" id="GO:0004713">
    <property type="term" value="F:protein tyrosine kinase activity"/>
    <property type="evidence" value="ECO:0007669"/>
    <property type="project" value="UniProtKB-KW"/>
</dbReference>
<dbReference type="GO" id="GO:0051239">
    <property type="term" value="P:regulation of multicellular organismal process"/>
    <property type="evidence" value="ECO:0007669"/>
    <property type="project" value="UniProtKB-ARBA"/>
</dbReference>
<feature type="region of interest" description="Disordered" evidence="14">
    <location>
        <begin position="783"/>
        <end position="847"/>
    </location>
</feature>
<comment type="caution">
    <text evidence="16">The sequence shown here is derived from an EMBL/GenBank/DDBJ whole genome shotgun (WGS) entry which is preliminary data.</text>
</comment>
<accession>A0A9Q0MQT9</accession>
<evidence type="ECO:0000313" key="16">
    <source>
        <dbReference type="EMBL" id="KAJ6636226.1"/>
    </source>
</evidence>
<reference evidence="16" key="1">
    <citation type="submission" date="2022-07" db="EMBL/GenBank/DDBJ databases">
        <authorList>
            <person name="Trinca V."/>
            <person name="Uliana J.V.C."/>
            <person name="Torres T.T."/>
            <person name="Ward R.J."/>
            <person name="Monesi N."/>
        </authorList>
    </citation>
    <scope>NUCLEOTIDE SEQUENCE</scope>
    <source>
        <strain evidence="16">HSMRA1968</strain>
        <tissue evidence="16">Whole embryos</tissue>
    </source>
</reference>
<dbReference type="SUPFAM" id="SSF56112">
    <property type="entry name" value="Protein kinase-like (PK-like)"/>
    <property type="match status" value="1"/>
</dbReference>
<dbReference type="EC" id="2.7.12.2" evidence="9"/>
<dbReference type="GO" id="GO:0004674">
    <property type="term" value="F:protein serine/threonine kinase activity"/>
    <property type="evidence" value="ECO:0007669"/>
    <property type="project" value="UniProtKB-KW"/>
</dbReference>
<evidence type="ECO:0000256" key="1">
    <source>
        <dbReference type="ARBA" id="ARBA00022527"/>
    </source>
</evidence>
<gene>
    <name evidence="16" type="primary">hep</name>
    <name evidence="16" type="ORF">Bhyg_14814</name>
</gene>
<dbReference type="SMART" id="SM00220">
    <property type="entry name" value="S_TKc"/>
    <property type="match status" value="1"/>
</dbReference>
<dbReference type="InterPro" id="IPR011009">
    <property type="entry name" value="Kinase-like_dom_sf"/>
</dbReference>
<feature type="binding site" evidence="13">
    <location>
        <position position="124"/>
    </location>
    <ligand>
        <name>ATP</name>
        <dbReference type="ChEBI" id="CHEBI:30616"/>
    </ligand>
</feature>
<feature type="region of interest" description="Disordered" evidence="14">
    <location>
        <begin position="377"/>
        <end position="480"/>
    </location>
</feature>
<comment type="catalytic activity">
    <reaction evidence="11">
        <text>L-threonyl-[protein] + ATP = O-phospho-L-threonyl-[protein] + ADP + H(+)</text>
        <dbReference type="Rhea" id="RHEA:46608"/>
        <dbReference type="Rhea" id="RHEA-COMP:11060"/>
        <dbReference type="Rhea" id="RHEA-COMP:11605"/>
        <dbReference type="ChEBI" id="CHEBI:15378"/>
        <dbReference type="ChEBI" id="CHEBI:30013"/>
        <dbReference type="ChEBI" id="CHEBI:30616"/>
        <dbReference type="ChEBI" id="CHEBI:61977"/>
        <dbReference type="ChEBI" id="CHEBI:456216"/>
        <dbReference type="EC" id="2.7.12.2"/>
    </reaction>
</comment>
<evidence type="ECO:0000256" key="12">
    <source>
        <dbReference type="ARBA" id="ARBA00051693"/>
    </source>
</evidence>